<feature type="chain" id="PRO_5045323942" evidence="3">
    <location>
        <begin position="20"/>
        <end position="759"/>
    </location>
</feature>
<dbReference type="Gene3D" id="2.60.40.420">
    <property type="entry name" value="Cupredoxins - blue copper proteins"/>
    <property type="match status" value="1"/>
</dbReference>
<sequence length="759" mass="78303">MFRRLVVGVAGALMVTSLAAVMPASAVPAPVRPAAAAQVLTWTADKSMTSYKSVPTTAVAGAATIVFENSEATGNTTNMSHTLTFDTDTPGYNHDVNVDILAYPYDPNNGKHQVDVVLTPGKYRYHCVIPGHFTMVGELTVLPAGPDTTPPTVDATVTGTKDTNGNYVGSATVNVTASDAQSGVDFIEYQVDDTSYQRYTAPVQVTGIGDHSVQYRATDKAGNVSPVSSKQFRVVEPPRDTTPPTVNATVAGDNTAKATVTVTATDADSGVKSVEYKLDSGAWTAYTAPVDVTTPGSHMLHYRATDNANNVSPEGMASFTVVAGDTTPPTVNASVVGNNTTKATVTVTASDSGTGVKSIEYKLDSGAWTAYTAPVDVTTAGSHMLHYRATDNANNVSPEGMVSFTVTGPPDTTPPTVNASVAGNNTTKATVTVTASDSGTGVKSIEYKLDSGAWTAYTAPVEVTAAGAHTLAFRATDNANNVSPEGTVNFTVTGPPDTTPPTANASVAGNNTAKATVTVTATDAGSGVKSIEYKLDSGAWTAYTAPVDVTTAGSHMLHYRATDNANNVSPEGMVSFTVTAPPDTTAPNTSATVTGAKDPQGNYLGSATVTIIATDSQSGVKTVEYALDNGAWTAYTASVQVSALGAHTLKYRATDNAGNAAAEKSVSFTVVEQGSDACPEGDNRATVIIGRDDTRVANKDTGNGCTVSDLIDQNGEYPSHGAFVRHVELVTDALVARGVLTLREQSTVVRAAARSDIGN</sequence>
<dbReference type="Proteomes" id="UP001519332">
    <property type="component" value="Unassembled WGS sequence"/>
</dbReference>
<keyword evidence="3" id="KW-0732">Signal</keyword>
<evidence type="ECO:0000313" key="4">
    <source>
        <dbReference type="EMBL" id="MBP2326820.1"/>
    </source>
</evidence>
<evidence type="ECO:0000256" key="2">
    <source>
        <dbReference type="ARBA" id="ARBA00023008"/>
    </source>
</evidence>
<evidence type="ECO:0000256" key="3">
    <source>
        <dbReference type="SAM" id="SignalP"/>
    </source>
</evidence>
<evidence type="ECO:0000256" key="1">
    <source>
        <dbReference type="ARBA" id="ARBA00022723"/>
    </source>
</evidence>
<dbReference type="SUPFAM" id="SSF49503">
    <property type="entry name" value="Cupredoxins"/>
    <property type="match status" value="1"/>
</dbReference>
<dbReference type="EMBL" id="JAGINW010000001">
    <property type="protein sequence ID" value="MBP2326820.1"/>
    <property type="molecule type" value="Genomic_DNA"/>
</dbReference>
<proteinExistence type="predicted"/>
<dbReference type="InterPro" id="IPR013783">
    <property type="entry name" value="Ig-like_fold"/>
</dbReference>
<accession>A0ABS4TQY7</accession>
<dbReference type="InterPro" id="IPR058094">
    <property type="entry name" value="Ig-like_OmpL47-like"/>
</dbReference>
<feature type="signal peptide" evidence="3">
    <location>
        <begin position="1"/>
        <end position="19"/>
    </location>
</feature>
<dbReference type="InterPro" id="IPR014756">
    <property type="entry name" value="Ig_E-set"/>
</dbReference>
<keyword evidence="2" id="KW-0186">Copper</keyword>
<organism evidence="4 5">
    <name type="scientific">Kibdelosporangium banguiense</name>
    <dbReference type="NCBI Taxonomy" id="1365924"/>
    <lineage>
        <taxon>Bacteria</taxon>
        <taxon>Bacillati</taxon>
        <taxon>Actinomycetota</taxon>
        <taxon>Actinomycetes</taxon>
        <taxon>Pseudonocardiales</taxon>
        <taxon>Pseudonocardiaceae</taxon>
        <taxon>Kibdelosporangium</taxon>
    </lineage>
</organism>
<comment type="caution">
    <text evidence="4">The sequence shown here is derived from an EMBL/GenBank/DDBJ whole genome shotgun (WGS) entry which is preliminary data.</text>
</comment>
<dbReference type="Gene3D" id="2.60.40.10">
    <property type="entry name" value="Immunoglobulins"/>
    <property type="match status" value="6"/>
</dbReference>
<gene>
    <name evidence="4" type="ORF">JOF56_007205</name>
</gene>
<name>A0ABS4TQY7_9PSEU</name>
<dbReference type="PROSITE" id="PS00196">
    <property type="entry name" value="COPPER_BLUE"/>
    <property type="match status" value="1"/>
</dbReference>
<reference evidence="4 5" key="1">
    <citation type="submission" date="2021-03" db="EMBL/GenBank/DDBJ databases">
        <title>Sequencing the genomes of 1000 actinobacteria strains.</title>
        <authorList>
            <person name="Klenk H.-P."/>
        </authorList>
    </citation>
    <scope>NUCLEOTIDE SEQUENCE [LARGE SCALE GENOMIC DNA]</scope>
    <source>
        <strain evidence="4 5">DSM 46670</strain>
    </source>
</reference>
<dbReference type="SUPFAM" id="SSF81296">
    <property type="entry name" value="E set domains"/>
    <property type="match status" value="5"/>
</dbReference>
<keyword evidence="1" id="KW-0479">Metal-binding</keyword>
<dbReference type="InterPro" id="IPR008972">
    <property type="entry name" value="Cupredoxin"/>
</dbReference>
<protein>
    <submittedName>
        <fullName evidence="4">Cupredoxin-like copper-binding protein</fullName>
    </submittedName>
</protein>
<dbReference type="RefSeq" id="WP_209643846.1">
    <property type="nucleotide sequence ID" value="NZ_JAGINW010000001.1"/>
</dbReference>
<evidence type="ECO:0000313" key="5">
    <source>
        <dbReference type="Proteomes" id="UP001519332"/>
    </source>
</evidence>
<dbReference type="InterPro" id="IPR028871">
    <property type="entry name" value="BlueCu_1_BS"/>
</dbReference>
<dbReference type="NCBIfam" id="NF047446">
    <property type="entry name" value="barrel_OmpL47"/>
    <property type="match status" value="6"/>
</dbReference>
<keyword evidence="5" id="KW-1185">Reference proteome</keyword>